<evidence type="ECO:0000256" key="3">
    <source>
        <dbReference type="ARBA" id="ARBA00022741"/>
    </source>
</evidence>
<accession>A0A0G0Q594</accession>
<dbReference type="SUPFAM" id="SSF52540">
    <property type="entry name" value="P-loop containing nucleoside triphosphate hydrolases"/>
    <property type="match status" value="1"/>
</dbReference>
<dbReference type="GO" id="GO:0006281">
    <property type="term" value="P:DNA repair"/>
    <property type="evidence" value="ECO:0007669"/>
    <property type="project" value="TreeGrafter"/>
</dbReference>
<keyword evidence="6" id="KW-0067">ATP-binding</keyword>
<dbReference type="GO" id="GO:0005737">
    <property type="term" value="C:cytoplasm"/>
    <property type="evidence" value="ECO:0007669"/>
    <property type="project" value="TreeGrafter"/>
</dbReference>
<keyword evidence="2" id="KW-0479">Metal-binding</keyword>
<dbReference type="PROSITE" id="PS51192">
    <property type="entry name" value="HELICASE_ATP_BIND_1"/>
    <property type="match status" value="1"/>
</dbReference>
<dbReference type="AlphaFoldDB" id="A0A0G0Q594"/>
<dbReference type="FunFam" id="3.40.50.300:FF:001363">
    <property type="entry name" value="ATP-dependent DNA helicase RecQ"/>
    <property type="match status" value="1"/>
</dbReference>
<dbReference type="Gene3D" id="3.40.50.300">
    <property type="entry name" value="P-loop containing nucleotide triphosphate hydrolases"/>
    <property type="match status" value="2"/>
</dbReference>
<reference evidence="15 16" key="1">
    <citation type="journal article" date="2015" name="Nature">
        <title>rRNA introns, odd ribosomes, and small enigmatic genomes across a large radiation of phyla.</title>
        <authorList>
            <person name="Brown C.T."/>
            <person name="Hug L.A."/>
            <person name="Thomas B.C."/>
            <person name="Sharon I."/>
            <person name="Castelle C.J."/>
            <person name="Singh A."/>
            <person name="Wilkins M.J."/>
            <person name="Williams K.H."/>
            <person name="Banfield J.F."/>
        </authorList>
    </citation>
    <scope>NUCLEOTIDE SEQUENCE [LARGE SCALE GENOMIC DNA]</scope>
</reference>
<dbReference type="Gene3D" id="1.10.10.10">
    <property type="entry name" value="Winged helix-like DNA-binding domain superfamily/Winged helix DNA-binding domain"/>
    <property type="match status" value="1"/>
</dbReference>
<dbReference type="GO" id="GO:0043138">
    <property type="term" value="F:3'-5' DNA helicase activity"/>
    <property type="evidence" value="ECO:0007669"/>
    <property type="project" value="UniProtKB-EC"/>
</dbReference>
<evidence type="ECO:0000259" key="14">
    <source>
        <dbReference type="PROSITE" id="PS51194"/>
    </source>
</evidence>
<dbReference type="EC" id="5.6.2.4" evidence="10"/>
<dbReference type="InterPro" id="IPR027417">
    <property type="entry name" value="P-loop_NTPase"/>
</dbReference>
<comment type="similarity">
    <text evidence="1">Belongs to the helicase family. RecQ subfamily.</text>
</comment>
<dbReference type="GO" id="GO:0006310">
    <property type="term" value="P:DNA recombination"/>
    <property type="evidence" value="ECO:0007669"/>
    <property type="project" value="InterPro"/>
</dbReference>
<dbReference type="NCBIfam" id="TIGR00614">
    <property type="entry name" value="recQ_fam"/>
    <property type="match status" value="1"/>
</dbReference>
<dbReference type="PANTHER" id="PTHR13710">
    <property type="entry name" value="DNA HELICASE RECQ FAMILY MEMBER"/>
    <property type="match status" value="1"/>
</dbReference>
<evidence type="ECO:0000313" key="15">
    <source>
        <dbReference type="EMBL" id="KKR32541.1"/>
    </source>
</evidence>
<evidence type="ECO:0000256" key="8">
    <source>
        <dbReference type="ARBA" id="ARBA00023235"/>
    </source>
</evidence>
<sequence length="693" mass="77785">MTLIEKQKQQLVELLKIHYGYQSFRPGQEKVIDSVLAGKDTVVIMPTGGGKSLCFQLPALVLDGITIVVSPLIALMKDQVDSLARVGIPATYINSSISPNETSERLEAIKLGRYKLLYIAPERFYSQDFLAALSVIKVSLFAIDEAHCISSWGHDFRPSYIRLREAIKFLGNPTVLALTATATPEVRDDIIKQLNLEKPNLVVTGFARPNLSFGVIHSNEGQKPQYVIDAINGAAEGSGIIYVGTRGRADQLLQILLDNGIEATCYHAGMDPADRKWVQENFIKNKAKVIIATNAFGLGIDKPDVRFVIHYDMPGTIEAYYQEAGRAGRDGKPSFCLLLSNSRDRVLQEFFIKGDNPPAELVLELYEILLSYESDRVLVTYSELMKMVGGNAPDMAIGTAIKLLEKDGYIRRSQDKTGNAYLKLLKTKAEIIELIGGRAKTQLEIIEKLIGKYGEQLVEGFEFNLEEAAGILEIKKDSISRLIKKLKDVEAAEYKPPFKGTEIIILKRVARSEVNLDFTALREKMRHAYAKLDKMENYVYHDECRPGYLMDYFGESENDCGKCDNCLNNVDQPSYENLEKTKSKTKVKNTESLGTKLTQIETYELYNQGKNIDEMAQIRNLKPATIVEHLCYLIENKLKIDVNKFVSLEKQQEILEAIEKVGGAKLTPLKEALGDKANWDEIKLMLSVWKKSK</sequence>
<evidence type="ECO:0000256" key="2">
    <source>
        <dbReference type="ARBA" id="ARBA00022723"/>
    </source>
</evidence>
<dbReference type="GO" id="GO:0030894">
    <property type="term" value="C:replisome"/>
    <property type="evidence" value="ECO:0007669"/>
    <property type="project" value="TreeGrafter"/>
</dbReference>
<dbReference type="InterPro" id="IPR011545">
    <property type="entry name" value="DEAD/DEAH_box_helicase_dom"/>
</dbReference>
<proteinExistence type="inferred from homology"/>
<dbReference type="Pfam" id="PF00270">
    <property type="entry name" value="DEAD"/>
    <property type="match status" value="1"/>
</dbReference>
<dbReference type="InterPro" id="IPR036388">
    <property type="entry name" value="WH-like_DNA-bd_sf"/>
</dbReference>
<dbReference type="GO" id="GO:0016787">
    <property type="term" value="F:hydrolase activity"/>
    <property type="evidence" value="ECO:0007669"/>
    <property type="project" value="UniProtKB-KW"/>
</dbReference>
<dbReference type="CDD" id="cd17920">
    <property type="entry name" value="DEXHc_RecQ"/>
    <property type="match status" value="1"/>
</dbReference>
<dbReference type="SMART" id="SM00490">
    <property type="entry name" value="HELICc"/>
    <property type="match status" value="1"/>
</dbReference>
<evidence type="ECO:0000256" key="1">
    <source>
        <dbReference type="ARBA" id="ARBA00005446"/>
    </source>
</evidence>
<feature type="domain" description="Helicase ATP-binding" evidence="13">
    <location>
        <begin position="32"/>
        <end position="200"/>
    </location>
</feature>
<feature type="domain" description="Helicase C-terminal" evidence="14">
    <location>
        <begin position="226"/>
        <end position="385"/>
    </location>
</feature>
<dbReference type="GO" id="GO:0005524">
    <property type="term" value="F:ATP binding"/>
    <property type="evidence" value="ECO:0007669"/>
    <property type="project" value="UniProtKB-KW"/>
</dbReference>
<dbReference type="PATRIC" id="fig|1618642.3.peg.604"/>
<evidence type="ECO:0000256" key="10">
    <source>
        <dbReference type="ARBA" id="ARBA00034808"/>
    </source>
</evidence>
<dbReference type="Pfam" id="PF16124">
    <property type="entry name" value="RecQ_Zn_bind"/>
    <property type="match status" value="1"/>
</dbReference>
<name>A0A0G0Q594_9BACT</name>
<evidence type="ECO:0000259" key="13">
    <source>
        <dbReference type="PROSITE" id="PS51192"/>
    </source>
</evidence>
<evidence type="ECO:0000256" key="4">
    <source>
        <dbReference type="ARBA" id="ARBA00022801"/>
    </source>
</evidence>
<dbReference type="Pfam" id="PF14493">
    <property type="entry name" value="HTH_40"/>
    <property type="match status" value="1"/>
</dbReference>
<dbReference type="InterPro" id="IPR029491">
    <property type="entry name" value="Helicase_HTH"/>
</dbReference>
<keyword evidence="7" id="KW-0238">DNA-binding</keyword>
<dbReference type="InterPro" id="IPR001650">
    <property type="entry name" value="Helicase_C-like"/>
</dbReference>
<dbReference type="Proteomes" id="UP000034137">
    <property type="component" value="Unassembled WGS sequence"/>
</dbReference>
<dbReference type="InterPro" id="IPR032284">
    <property type="entry name" value="RecQ_Zn-bd"/>
</dbReference>
<evidence type="ECO:0000256" key="12">
    <source>
        <dbReference type="ARBA" id="ARBA00044550"/>
    </source>
</evidence>
<dbReference type="GO" id="GO:0046872">
    <property type="term" value="F:metal ion binding"/>
    <property type="evidence" value="ECO:0007669"/>
    <property type="project" value="UniProtKB-KW"/>
</dbReference>
<dbReference type="InterPro" id="IPR014001">
    <property type="entry name" value="Helicase_ATP-bd"/>
</dbReference>
<comment type="caution">
    <text evidence="15">The sequence shown here is derived from an EMBL/GenBank/DDBJ whole genome shotgun (WGS) entry which is preliminary data.</text>
</comment>
<dbReference type="GO" id="GO:0003677">
    <property type="term" value="F:DNA binding"/>
    <property type="evidence" value="ECO:0007669"/>
    <property type="project" value="UniProtKB-KW"/>
</dbReference>
<dbReference type="EMBL" id="LBXO01000030">
    <property type="protein sequence ID" value="KKR32541.1"/>
    <property type="molecule type" value="Genomic_DNA"/>
</dbReference>
<evidence type="ECO:0000256" key="6">
    <source>
        <dbReference type="ARBA" id="ARBA00022840"/>
    </source>
</evidence>
<comment type="catalytic activity">
    <reaction evidence="9">
        <text>Couples ATP hydrolysis with the unwinding of duplex DNA by translocating in the 3'-5' direction.</text>
        <dbReference type="EC" id="5.6.2.4"/>
    </reaction>
</comment>
<dbReference type="GO" id="GO:0043590">
    <property type="term" value="C:bacterial nucleoid"/>
    <property type="evidence" value="ECO:0007669"/>
    <property type="project" value="TreeGrafter"/>
</dbReference>
<dbReference type="SMART" id="SM00487">
    <property type="entry name" value="DEXDc"/>
    <property type="match status" value="1"/>
</dbReference>
<dbReference type="PROSITE" id="PS51194">
    <property type="entry name" value="HELICASE_CTER"/>
    <property type="match status" value="1"/>
</dbReference>
<keyword evidence="4" id="KW-0378">Hydrolase</keyword>
<evidence type="ECO:0000256" key="5">
    <source>
        <dbReference type="ARBA" id="ARBA00022806"/>
    </source>
</evidence>
<organism evidence="15 16">
    <name type="scientific">Candidatus Falkowbacteria bacterium GW2011_GWF2_39_8</name>
    <dbReference type="NCBI Taxonomy" id="1618642"/>
    <lineage>
        <taxon>Bacteria</taxon>
        <taxon>Candidatus Falkowiibacteriota</taxon>
    </lineage>
</organism>
<evidence type="ECO:0000256" key="11">
    <source>
        <dbReference type="ARBA" id="ARBA00044535"/>
    </source>
</evidence>
<keyword evidence="5 15" id="KW-0347">Helicase</keyword>
<evidence type="ECO:0000256" key="7">
    <source>
        <dbReference type="ARBA" id="ARBA00023125"/>
    </source>
</evidence>
<evidence type="ECO:0000256" key="9">
    <source>
        <dbReference type="ARBA" id="ARBA00034617"/>
    </source>
</evidence>
<dbReference type="GO" id="GO:0009378">
    <property type="term" value="F:four-way junction helicase activity"/>
    <property type="evidence" value="ECO:0007669"/>
    <property type="project" value="TreeGrafter"/>
</dbReference>
<gene>
    <name evidence="15" type="ORF">UT64_C0030G0005</name>
</gene>
<protein>
    <recommendedName>
        <fullName evidence="11">ATP-dependent DNA helicase RecQ</fullName>
        <ecNumber evidence="10">5.6.2.4</ecNumber>
    </recommendedName>
    <alternativeName>
        <fullName evidence="12">DNA 3'-5' helicase RecQ</fullName>
    </alternativeName>
</protein>
<dbReference type="InterPro" id="IPR004589">
    <property type="entry name" value="DNA_helicase_ATP-dep_RecQ"/>
</dbReference>
<dbReference type="PANTHER" id="PTHR13710:SF105">
    <property type="entry name" value="ATP-DEPENDENT DNA HELICASE Q1"/>
    <property type="match status" value="1"/>
</dbReference>
<evidence type="ECO:0000313" key="16">
    <source>
        <dbReference type="Proteomes" id="UP000034137"/>
    </source>
</evidence>
<keyword evidence="3" id="KW-0547">Nucleotide-binding</keyword>
<dbReference type="Pfam" id="PF00271">
    <property type="entry name" value="Helicase_C"/>
    <property type="match status" value="1"/>
</dbReference>
<keyword evidence="8" id="KW-0413">Isomerase</keyword>